<evidence type="ECO:0000313" key="3">
    <source>
        <dbReference type="EMBL" id="KAF5251250.1"/>
    </source>
</evidence>
<proteinExistence type="predicted"/>
<feature type="transmembrane region" description="Helical" evidence="2">
    <location>
        <begin position="250"/>
        <end position="268"/>
    </location>
</feature>
<reference evidence="3 4" key="1">
    <citation type="journal article" date="2020" name="BMC Genomics">
        <title>Correction to: Identification and distribution of gene clusters required for synthesis of sphingolipid metabolism inhibitors in diverse species of the filamentous fungus Fusarium.</title>
        <authorList>
            <person name="Kim H.S."/>
            <person name="Lohmar J.M."/>
            <person name="Busman M."/>
            <person name="Brown D.W."/>
            <person name="Naumann T.A."/>
            <person name="Divon H.H."/>
            <person name="Lysoe E."/>
            <person name="Uhlig S."/>
            <person name="Proctor R.H."/>
        </authorList>
    </citation>
    <scope>NUCLEOTIDE SEQUENCE [LARGE SCALE GENOMIC DNA]</scope>
    <source>
        <strain evidence="3 4">NRRL 25214</strain>
    </source>
</reference>
<dbReference type="AlphaFoldDB" id="A0A8H4ZSL2"/>
<accession>A0A8H4ZSL2</accession>
<feature type="transmembrane region" description="Helical" evidence="2">
    <location>
        <begin position="274"/>
        <end position="291"/>
    </location>
</feature>
<name>A0A8H4ZSL2_9HYPO</name>
<feature type="transmembrane region" description="Helical" evidence="2">
    <location>
        <begin position="168"/>
        <end position="186"/>
    </location>
</feature>
<evidence type="ECO:0000313" key="4">
    <source>
        <dbReference type="Proteomes" id="UP000573603"/>
    </source>
</evidence>
<keyword evidence="2" id="KW-0812">Transmembrane</keyword>
<comment type="caution">
    <text evidence="3">The sequence shown here is derived from an EMBL/GenBank/DDBJ whole genome shotgun (WGS) entry which is preliminary data.</text>
</comment>
<protein>
    <submittedName>
        <fullName evidence="3">Uncharacterized protein</fullName>
    </submittedName>
</protein>
<keyword evidence="2" id="KW-0472">Membrane</keyword>
<sequence>MAQAFSSSSSTSTSSASTSSTSAAACPTSYYTGSQNTYEILCDYTVAGDNFAAQTPTYRHRVSIFVIIFNGININNNLDIFKFSVIGSSNINNFNNHRVIRNSNFNIINIINIFKLRISNIIFFNILNLLNLLDNFNVFRISFNLSVIRKSNIDLFNSFFNILNNSNIFFNIIYIISNFFNILDIFRLSIIRNSNIEVFNIFFNVFSVFNIFRATNNLLLIRIINNPDVFTLNSLAILNLSIIRNSNINISNNLIIIHFYFFGILNVLDTLRSVIITIIIIGIIINSLDIFNTIDVINRTVGNLNI</sequence>
<dbReference type="EMBL" id="JABEVY010000072">
    <property type="protein sequence ID" value="KAF5251250.1"/>
    <property type="molecule type" value="Genomic_DNA"/>
</dbReference>
<organism evidence="3 4">
    <name type="scientific">Fusarium anthophilum</name>
    <dbReference type="NCBI Taxonomy" id="48485"/>
    <lineage>
        <taxon>Eukaryota</taxon>
        <taxon>Fungi</taxon>
        <taxon>Dikarya</taxon>
        <taxon>Ascomycota</taxon>
        <taxon>Pezizomycotina</taxon>
        <taxon>Sordariomycetes</taxon>
        <taxon>Hypocreomycetidae</taxon>
        <taxon>Hypocreales</taxon>
        <taxon>Nectriaceae</taxon>
        <taxon>Fusarium</taxon>
        <taxon>Fusarium fujikuroi species complex</taxon>
    </lineage>
</organism>
<gene>
    <name evidence="3" type="ORF">FANTH_3685</name>
</gene>
<feature type="region of interest" description="Disordered" evidence="1">
    <location>
        <begin position="1"/>
        <end position="26"/>
    </location>
</feature>
<evidence type="ECO:0000256" key="2">
    <source>
        <dbReference type="SAM" id="Phobius"/>
    </source>
</evidence>
<keyword evidence="4" id="KW-1185">Reference proteome</keyword>
<dbReference type="Proteomes" id="UP000573603">
    <property type="component" value="Unassembled WGS sequence"/>
</dbReference>
<feature type="transmembrane region" description="Helical" evidence="2">
    <location>
        <begin position="198"/>
        <end position="214"/>
    </location>
</feature>
<evidence type="ECO:0000256" key="1">
    <source>
        <dbReference type="SAM" id="MobiDB-lite"/>
    </source>
</evidence>
<keyword evidence="2" id="KW-1133">Transmembrane helix</keyword>
<feature type="compositionally biased region" description="Low complexity" evidence="1">
    <location>
        <begin position="1"/>
        <end position="25"/>
    </location>
</feature>
<feature type="transmembrane region" description="Helical" evidence="2">
    <location>
        <begin position="107"/>
        <end position="127"/>
    </location>
</feature>